<gene>
    <name evidence="2" type="ORF">COLO4_29410</name>
</gene>
<feature type="region of interest" description="Disordered" evidence="1">
    <location>
        <begin position="34"/>
        <end position="55"/>
    </location>
</feature>
<evidence type="ECO:0000313" key="2">
    <source>
        <dbReference type="EMBL" id="OMO68796.1"/>
    </source>
</evidence>
<reference evidence="3" key="1">
    <citation type="submission" date="2013-09" db="EMBL/GenBank/DDBJ databases">
        <title>Corchorus olitorius genome sequencing.</title>
        <authorList>
            <person name="Alam M."/>
            <person name="Haque M.S."/>
            <person name="Islam M.S."/>
            <person name="Emdad E.M."/>
            <person name="Islam M.M."/>
            <person name="Ahmed B."/>
            <person name="Halim A."/>
            <person name="Hossen Q.M.M."/>
            <person name="Hossain M.Z."/>
            <person name="Ahmed R."/>
            <person name="Khan M.M."/>
            <person name="Islam R."/>
            <person name="Rashid M.M."/>
            <person name="Khan S.A."/>
            <person name="Rahman M.S."/>
            <person name="Alam M."/>
            <person name="Yahiya A.S."/>
            <person name="Khan M.S."/>
            <person name="Azam M.S."/>
            <person name="Haque T."/>
            <person name="Lashkar M.Z.H."/>
            <person name="Akhand A.I."/>
            <person name="Morshed G."/>
            <person name="Roy S."/>
            <person name="Uddin K.S."/>
            <person name="Rabeya T."/>
            <person name="Hossain A.S."/>
            <person name="Chowdhury A."/>
            <person name="Snigdha A.R."/>
            <person name="Mortoza M.S."/>
            <person name="Matin S.A."/>
            <person name="Hoque S.M.E."/>
            <person name="Islam M.K."/>
            <person name="Roy D.K."/>
            <person name="Haider R."/>
            <person name="Moosa M.M."/>
            <person name="Elias S.M."/>
            <person name="Hasan A.M."/>
            <person name="Jahan S."/>
            <person name="Shafiuddin M."/>
            <person name="Mahmood N."/>
            <person name="Shommy N.S."/>
        </authorList>
    </citation>
    <scope>NUCLEOTIDE SEQUENCE [LARGE SCALE GENOMIC DNA]</scope>
    <source>
        <strain evidence="3">cv. O-4</strain>
    </source>
</reference>
<feature type="compositionally biased region" description="Polar residues" evidence="1">
    <location>
        <begin position="248"/>
        <end position="270"/>
    </location>
</feature>
<accession>A0A1R3HEL0</accession>
<feature type="compositionally biased region" description="Basic and acidic residues" evidence="1">
    <location>
        <begin position="271"/>
        <end position="300"/>
    </location>
</feature>
<dbReference type="AlphaFoldDB" id="A0A1R3HEL0"/>
<keyword evidence="3" id="KW-1185">Reference proteome</keyword>
<proteinExistence type="predicted"/>
<feature type="compositionally biased region" description="Basic residues" evidence="1">
    <location>
        <begin position="85"/>
        <end position="94"/>
    </location>
</feature>
<protein>
    <submittedName>
        <fullName evidence="2">Uncharacterized protein</fullName>
    </submittedName>
</protein>
<feature type="compositionally biased region" description="Polar residues" evidence="1">
    <location>
        <begin position="167"/>
        <end position="176"/>
    </location>
</feature>
<evidence type="ECO:0000313" key="3">
    <source>
        <dbReference type="Proteomes" id="UP000187203"/>
    </source>
</evidence>
<organism evidence="2 3">
    <name type="scientific">Corchorus olitorius</name>
    <dbReference type="NCBI Taxonomy" id="93759"/>
    <lineage>
        <taxon>Eukaryota</taxon>
        <taxon>Viridiplantae</taxon>
        <taxon>Streptophyta</taxon>
        <taxon>Embryophyta</taxon>
        <taxon>Tracheophyta</taxon>
        <taxon>Spermatophyta</taxon>
        <taxon>Magnoliopsida</taxon>
        <taxon>eudicotyledons</taxon>
        <taxon>Gunneridae</taxon>
        <taxon>Pentapetalae</taxon>
        <taxon>rosids</taxon>
        <taxon>malvids</taxon>
        <taxon>Malvales</taxon>
        <taxon>Malvaceae</taxon>
        <taxon>Grewioideae</taxon>
        <taxon>Apeibeae</taxon>
        <taxon>Corchorus</taxon>
    </lineage>
</organism>
<feature type="region of interest" description="Disordered" evidence="1">
    <location>
        <begin position="155"/>
        <end position="200"/>
    </location>
</feature>
<feature type="region of interest" description="Disordered" evidence="1">
    <location>
        <begin position="245"/>
        <end position="300"/>
    </location>
</feature>
<dbReference type="EMBL" id="AWUE01020346">
    <property type="protein sequence ID" value="OMO68796.1"/>
    <property type="molecule type" value="Genomic_DNA"/>
</dbReference>
<comment type="caution">
    <text evidence="2">The sequence shown here is derived from an EMBL/GenBank/DDBJ whole genome shotgun (WGS) entry which is preliminary data.</text>
</comment>
<name>A0A1R3HEL0_9ROSI</name>
<evidence type="ECO:0000256" key="1">
    <source>
        <dbReference type="SAM" id="MobiDB-lite"/>
    </source>
</evidence>
<feature type="region of interest" description="Disordered" evidence="1">
    <location>
        <begin position="77"/>
        <end position="137"/>
    </location>
</feature>
<sequence length="300" mass="33833">MDHAIPLVDVEGDLAREDVEETIIEQPLHIFDENVDLEENIDDEESDSDWEENEDDIVEGVERVTIDHLMDRYGSNYEETTVSTKRAKKPKKKRESPYKMGRGIRMTGRSPMKRIASPTKKRGLIKKGEQRPTVSHSIFNLRSTKLLSVNEEVLRSQPSRQFDGAKSKSQQPSSHESVGCFKRKQPSSHESVQQEQVNEDVQKRLDQHNSVLAAGFQTALAALQKANPSLVIRTGIFDFLLTAHSPGDASSAQDRVSREQIPSSSAMHNPSQEKEINEDHHSSDLEEGADHRRNGENLDC</sequence>
<dbReference type="Proteomes" id="UP000187203">
    <property type="component" value="Unassembled WGS sequence"/>
</dbReference>